<dbReference type="PANTHER" id="PTHR10666">
    <property type="entry name" value="UBIQUITIN"/>
    <property type="match status" value="1"/>
</dbReference>
<dbReference type="AlphaFoldDB" id="A0A9N9GID0"/>
<dbReference type="SMART" id="SM00213">
    <property type="entry name" value="UBQ"/>
    <property type="match status" value="1"/>
</dbReference>
<evidence type="ECO:0000259" key="1">
    <source>
        <dbReference type="PROSITE" id="PS50053"/>
    </source>
</evidence>
<dbReference type="Proteomes" id="UP000789706">
    <property type="component" value="Unassembled WGS sequence"/>
</dbReference>
<comment type="caution">
    <text evidence="2">The sequence shown here is derived from an EMBL/GenBank/DDBJ whole genome shotgun (WGS) entry which is preliminary data.</text>
</comment>
<dbReference type="FunFam" id="3.10.20.90:FF:000205">
    <property type="entry name" value="2'-5'-oligoadenylate synthase-like protein 2"/>
    <property type="match status" value="1"/>
</dbReference>
<gene>
    <name evidence="2" type="ORF">DEBURN_LOCUS9848</name>
</gene>
<feature type="domain" description="Ubiquitin-like" evidence="1">
    <location>
        <begin position="40"/>
        <end position="112"/>
    </location>
</feature>
<evidence type="ECO:0000313" key="3">
    <source>
        <dbReference type="Proteomes" id="UP000789706"/>
    </source>
</evidence>
<proteinExistence type="predicted"/>
<dbReference type="PRINTS" id="PR00348">
    <property type="entry name" value="UBIQUITIN"/>
</dbReference>
<reference evidence="2" key="1">
    <citation type="submission" date="2021-06" db="EMBL/GenBank/DDBJ databases">
        <authorList>
            <person name="Kallberg Y."/>
            <person name="Tangrot J."/>
            <person name="Rosling A."/>
        </authorList>
    </citation>
    <scope>NUCLEOTIDE SEQUENCE</scope>
    <source>
        <strain evidence="2">AZ414A</strain>
    </source>
</reference>
<dbReference type="SUPFAM" id="SSF54236">
    <property type="entry name" value="Ubiquitin-like"/>
    <property type="match status" value="1"/>
</dbReference>
<dbReference type="Pfam" id="PF00240">
    <property type="entry name" value="ubiquitin"/>
    <property type="match status" value="1"/>
</dbReference>
<dbReference type="InterPro" id="IPR019956">
    <property type="entry name" value="Ubiquitin_dom"/>
</dbReference>
<accession>A0A9N9GID0</accession>
<dbReference type="InterPro" id="IPR050158">
    <property type="entry name" value="Ubiquitin_ubiquitin-like"/>
</dbReference>
<keyword evidence="3" id="KW-1185">Reference proteome</keyword>
<sequence>IEDQELFLGDKKLENNQKVRGYKINLDENIKLVKKAEGSIQVFIKDLDGKSTAIIIKPISTVLELKQNYDKIPIEAQRLLFQGKQLEDNKKLSDYGIVHDSNIILVTRLPGGL</sequence>
<name>A0A9N9GID0_9GLOM</name>
<dbReference type="InterPro" id="IPR029071">
    <property type="entry name" value="Ubiquitin-like_domsf"/>
</dbReference>
<dbReference type="OrthoDB" id="428577at2759"/>
<protein>
    <submittedName>
        <fullName evidence="2">2000_t:CDS:1</fullName>
    </submittedName>
</protein>
<organism evidence="2 3">
    <name type="scientific">Diversispora eburnea</name>
    <dbReference type="NCBI Taxonomy" id="1213867"/>
    <lineage>
        <taxon>Eukaryota</taxon>
        <taxon>Fungi</taxon>
        <taxon>Fungi incertae sedis</taxon>
        <taxon>Mucoromycota</taxon>
        <taxon>Glomeromycotina</taxon>
        <taxon>Glomeromycetes</taxon>
        <taxon>Diversisporales</taxon>
        <taxon>Diversisporaceae</taxon>
        <taxon>Diversispora</taxon>
    </lineage>
</organism>
<dbReference type="InterPro" id="IPR000626">
    <property type="entry name" value="Ubiquitin-like_dom"/>
</dbReference>
<dbReference type="EMBL" id="CAJVPK010002188">
    <property type="protein sequence ID" value="CAG8608190.1"/>
    <property type="molecule type" value="Genomic_DNA"/>
</dbReference>
<evidence type="ECO:0000313" key="2">
    <source>
        <dbReference type="EMBL" id="CAG8608190.1"/>
    </source>
</evidence>
<feature type="non-terminal residue" evidence="2">
    <location>
        <position position="1"/>
    </location>
</feature>
<dbReference type="Gene3D" id="3.10.20.90">
    <property type="entry name" value="Phosphatidylinositol 3-kinase Catalytic Subunit, Chain A, domain 1"/>
    <property type="match status" value="1"/>
</dbReference>
<dbReference type="PROSITE" id="PS50053">
    <property type="entry name" value="UBIQUITIN_2"/>
    <property type="match status" value="1"/>
</dbReference>